<organism evidence="1 2">
    <name type="scientific">Brachionus plicatilis</name>
    <name type="common">Marine rotifer</name>
    <name type="synonym">Brachionus muelleri</name>
    <dbReference type="NCBI Taxonomy" id="10195"/>
    <lineage>
        <taxon>Eukaryota</taxon>
        <taxon>Metazoa</taxon>
        <taxon>Spiralia</taxon>
        <taxon>Gnathifera</taxon>
        <taxon>Rotifera</taxon>
        <taxon>Eurotatoria</taxon>
        <taxon>Monogononta</taxon>
        <taxon>Pseudotrocha</taxon>
        <taxon>Ploima</taxon>
        <taxon>Brachionidae</taxon>
        <taxon>Brachionus</taxon>
    </lineage>
</organism>
<evidence type="ECO:0000313" key="1">
    <source>
        <dbReference type="EMBL" id="RNA00582.1"/>
    </source>
</evidence>
<comment type="caution">
    <text evidence="1">The sequence shown here is derived from an EMBL/GenBank/DDBJ whole genome shotgun (WGS) entry which is preliminary data.</text>
</comment>
<proteinExistence type="predicted"/>
<name>A0A3M7PN87_BRAPC</name>
<accession>A0A3M7PN87</accession>
<evidence type="ECO:0000313" key="2">
    <source>
        <dbReference type="Proteomes" id="UP000276133"/>
    </source>
</evidence>
<dbReference type="AlphaFoldDB" id="A0A3M7PN87"/>
<reference evidence="1 2" key="1">
    <citation type="journal article" date="2018" name="Sci. Rep.">
        <title>Genomic signatures of local adaptation to the degree of environmental predictability in rotifers.</title>
        <authorList>
            <person name="Franch-Gras L."/>
            <person name="Hahn C."/>
            <person name="Garcia-Roger E.M."/>
            <person name="Carmona M.J."/>
            <person name="Serra M."/>
            <person name="Gomez A."/>
        </authorList>
    </citation>
    <scope>NUCLEOTIDE SEQUENCE [LARGE SCALE GENOMIC DNA]</scope>
    <source>
        <strain evidence="1">HYR1</strain>
    </source>
</reference>
<sequence length="69" mass="8003">MKKKQQINLIPNMIQILTLIMKKLENNVDRTSKNGTIRIRLKDGEEIKTVGQTRHATRQINETKLSAFL</sequence>
<gene>
    <name evidence="1" type="ORF">BpHYR1_033119</name>
</gene>
<keyword evidence="2" id="KW-1185">Reference proteome</keyword>
<dbReference type="EMBL" id="REGN01009685">
    <property type="protein sequence ID" value="RNA00582.1"/>
    <property type="molecule type" value="Genomic_DNA"/>
</dbReference>
<dbReference type="Proteomes" id="UP000276133">
    <property type="component" value="Unassembled WGS sequence"/>
</dbReference>
<protein>
    <submittedName>
        <fullName evidence="1">Uncharacterized protein</fullName>
    </submittedName>
</protein>